<evidence type="ECO:0000256" key="2">
    <source>
        <dbReference type="SAM" id="Phobius"/>
    </source>
</evidence>
<dbReference type="EMBL" id="BAOS01000047">
    <property type="protein sequence ID" value="GAX63048.1"/>
    <property type="molecule type" value="Genomic_DNA"/>
</dbReference>
<feature type="compositionally biased region" description="Acidic residues" evidence="1">
    <location>
        <begin position="93"/>
        <end position="123"/>
    </location>
</feature>
<dbReference type="Proteomes" id="UP000218542">
    <property type="component" value="Unassembled WGS sequence"/>
</dbReference>
<keyword evidence="4" id="KW-1185">Reference proteome</keyword>
<gene>
    <name evidence="3" type="ORF">SCALIN_C47_0019</name>
</gene>
<comment type="caution">
    <text evidence="3">The sequence shown here is derived from an EMBL/GenBank/DDBJ whole genome shotgun (WGS) entry which is preliminary data.</text>
</comment>
<evidence type="ECO:0000256" key="1">
    <source>
        <dbReference type="SAM" id="MobiDB-lite"/>
    </source>
</evidence>
<evidence type="ECO:0000313" key="4">
    <source>
        <dbReference type="Proteomes" id="UP000218542"/>
    </source>
</evidence>
<sequence length="123" mass="14464">MQYYKKILKSGMLFVIYKFECNNFIFLRKVGKMRISFVNLVLSILFVFTISIFTIRPLFSSPETEYQEELSRFEQQLSSLETSVFLGDYQGYDGDENEEEGEGEDEDDESEDDNEGNDEEKEK</sequence>
<proteinExistence type="predicted"/>
<name>A0A286U4G5_9BACT</name>
<keyword evidence="2" id="KW-0472">Membrane</keyword>
<organism evidence="3 4">
    <name type="scientific">Candidatus Scalindua japonica</name>
    <dbReference type="NCBI Taxonomy" id="1284222"/>
    <lineage>
        <taxon>Bacteria</taxon>
        <taxon>Pseudomonadati</taxon>
        <taxon>Planctomycetota</taxon>
        <taxon>Candidatus Brocadiia</taxon>
        <taxon>Candidatus Brocadiales</taxon>
        <taxon>Candidatus Scalinduaceae</taxon>
        <taxon>Candidatus Scalindua</taxon>
    </lineage>
</organism>
<feature type="transmembrane region" description="Helical" evidence="2">
    <location>
        <begin position="37"/>
        <end position="59"/>
    </location>
</feature>
<reference evidence="4" key="1">
    <citation type="journal article" date="2017" name="Environ. Microbiol. Rep.">
        <title>Genetic Diversity of Marine Anaerobic Ammonium-Oxidizing Bacteria as Revealed by Genomic and Proteomic Analyses of 'Candidatus Scalindua japonica'.</title>
        <authorList>
            <person name="Oshiki M."/>
            <person name="Mizuto K."/>
            <person name="Kimura Z."/>
            <person name="Kindaichi T."/>
            <person name="Satoh H."/>
            <person name="Okabe S."/>
        </authorList>
    </citation>
    <scope>NUCLEOTIDE SEQUENCE [LARGE SCALE GENOMIC DNA]</scope>
    <source>
        <strain evidence="4">husup-a2</strain>
    </source>
</reference>
<keyword evidence="2" id="KW-0812">Transmembrane</keyword>
<dbReference type="AlphaFoldDB" id="A0A286U4G5"/>
<keyword evidence="2" id="KW-1133">Transmembrane helix</keyword>
<protein>
    <submittedName>
        <fullName evidence="3">Drug exporters of the RND superfamily</fullName>
    </submittedName>
</protein>
<feature type="region of interest" description="Disordered" evidence="1">
    <location>
        <begin position="87"/>
        <end position="123"/>
    </location>
</feature>
<evidence type="ECO:0000313" key="3">
    <source>
        <dbReference type="EMBL" id="GAX63048.1"/>
    </source>
</evidence>
<accession>A0A286U4G5</accession>